<accession>A0ACC5XKD2</accession>
<keyword evidence="2" id="KW-1185">Reference proteome</keyword>
<organism evidence="1 2">
    <name type="scientific">Pangasianodon gigas</name>
    <name type="common">Mekong giant catfish</name>
    <name type="synonym">Pangasius gigas</name>
    <dbReference type="NCBI Taxonomy" id="30993"/>
    <lineage>
        <taxon>Eukaryota</taxon>
        <taxon>Metazoa</taxon>
        <taxon>Chordata</taxon>
        <taxon>Craniata</taxon>
        <taxon>Vertebrata</taxon>
        <taxon>Euteleostomi</taxon>
        <taxon>Actinopterygii</taxon>
        <taxon>Neopterygii</taxon>
        <taxon>Teleostei</taxon>
        <taxon>Ostariophysi</taxon>
        <taxon>Siluriformes</taxon>
        <taxon>Pangasiidae</taxon>
        <taxon>Pangasianodon</taxon>
    </lineage>
</organism>
<sequence length="238" mass="26472">MLKREPCDLSLCLPSSPPCSRGKCGLIRNRLFFSLSLSPPPTVIRFLVRCQVSAWSLWFRSPSRSSLLRPVAASQHPRALARSAHALVMTGSFRTFRFHTFHVNLGSEAAFQENVGRQGTFPHGIDILTAADYFAVGNLNNCYLTISVYIAGFEEYTKPMIDHLVARKINHWDGAIRELATKALHNLTPQAPDYMANTVLPQLLPMVTGMDMHGRHGAILACAEITHALYKLAARSDR</sequence>
<gene>
    <name evidence="1" type="ORF">PGIGA_G00138500</name>
</gene>
<name>A0ACC5XKD2_PANGG</name>
<reference evidence="1 2" key="1">
    <citation type="journal article" date="2022" name="bioRxiv">
        <title>An ancient truncated duplication of the anti-Mullerian hormone receptor type 2 gene is a potential conserved master sex determinant in the Pangasiidae catfish family.</title>
        <authorList>
            <person name="Wen M."/>
            <person name="Pan Q."/>
            <person name="Jouanno E."/>
            <person name="Montfort J."/>
            <person name="Zahm M."/>
            <person name="Cabau C."/>
            <person name="Klopp C."/>
            <person name="Iampietro C."/>
            <person name="Roques C."/>
            <person name="Bouchez O."/>
            <person name="Castinel A."/>
            <person name="Donnadieu C."/>
            <person name="Parrinello H."/>
            <person name="Poncet C."/>
            <person name="Belmonte E."/>
            <person name="Gautier V."/>
            <person name="Avarre J.-C."/>
            <person name="Dugue R."/>
            <person name="Gustiano R."/>
            <person name="Ha T.T.T."/>
            <person name="Campet M."/>
            <person name="Sriphairoj K."/>
            <person name="Ribolli J."/>
            <person name="de Almeida F.L."/>
            <person name="Desvignes T."/>
            <person name="Postlethwait J.H."/>
            <person name="Bucao C.F."/>
            <person name="Robinson-Rechavi M."/>
            <person name="Bobe J."/>
            <person name="Herpin A."/>
            <person name="Guiguen Y."/>
        </authorList>
    </citation>
    <scope>NUCLEOTIDE SEQUENCE [LARGE SCALE GENOMIC DNA]</scope>
    <source>
        <strain evidence="1">YG-Dec2019</strain>
    </source>
</reference>
<comment type="caution">
    <text evidence="1">The sequence shown here is derived from an EMBL/GenBank/DDBJ whole genome shotgun (WGS) entry which is preliminary data.</text>
</comment>
<proteinExistence type="predicted"/>
<dbReference type="Proteomes" id="UP000829447">
    <property type="component" value="Linkage Group LG23"/>
</dbReference>
<protein>
    <submittedName>
        <fullName evidence="1">Uncharacterized protein</fullName>
    </submittedName>
</protein>
<evidence type="ECO:0000313" key="2">
    <source>
        <dbReference type="Proteomes" id="UP000829447"/>
    </source>
</evidence>
<dbReference type="EMBL" id="CM040476">
    <property type="protein sequence ID" value="MCI4391793.1"/>
    <property type="molecule type" value="Genomic_DNA"/>
</dbReference>
<evidence type="ECO:0000313" key="1">
    <source>
        <dbReference type="EMBL" id="MCI4391793.1"/>
    </source>
</evidence>